<evidence type="ECO:0000256" key="6">
    <source>
        <dbReference type="ARBA" id="ARBA00022741"/>
    </source>
</evidence>
<dbReference type="Pfam" id="PF02092">
    <property type="entry name" value="tRNA_synt_2f"/>
    <property type="match status" value="1"/>
</dbReference>
<keyword evidence="6 11" id="KW-0547">Nucleotide-binding</keyword>
<comment type="similarity">
    <text evidence="2 11">Belongs to the class-II aminoacyl-tRNA synthetase family.</text>
</comment>
<dbReference type="HAMAP" id="MF_00255">
    <property type="entry name" value="Gly_tRNA_synth_beta"/>
    <property type="match status" value="1"/>
</dbReference>
<gene>
    <name evidence="11" type="primary">glyS</name>
    <name evidence="13" type="ORF">DES49_0181</name>
</gene>
<evidence type="ECO:0000256" key="3">
    <source>
        <dbReference type="ARBA" id="ARBA00011209"/>
    </source>
</evidence>
<dbReference type="SUPFAM" id="SSF109604">
    <property type="entry name" value="HD-domain/PDEase-like"/>
    <property type="match status" value="1"/>
</dbReference>
<dbReference type="AlphaFoldDB" id="A0A4R7JZV4"/>
<evidence type="ECO:0000256" key="11">
    <source>
        <dbReference type="HAMAP-Rule" id="MF_00255"/>
    </source>
</evidence>
<proteinExistence type="inferred from homology"/>
<dbReference type="GO" id="GO:0006420">
    <property type="term" value="P:arginyl-tRNA aminoacylation"/>
    <property type="evidence" value="ECO:0007669"/>
    <property type="project" value="InterPro"/>
</dbReference>
<comment type="subcellular location">
    <subcellularLocation>
        <location evidence="1 11">Cytoplasm</location>
    </subcellularLocation>
</comment>
<dbReference type="PRINTS" id="PR01045">
    <property type="entry name" value="TRNASYNTHGB"/>
</dbReference>
<dbReference type="InterPro" id="IPR015944">
    <property type="entry name" value="Gly-tRNA-synth_bsu"/>
</dbReference>
<evidence type="ECO:0000256" key="8">
    <source>
        <dbReference type="ARBA" id="ARBA00022917"/>
    </source>
</evidence>
<dbReference type="OrthoDB" id="9775440at2"/>
<dbReference type="PANTHER" id="PTHR30075">
    <property type="entry name" value="GLYCYL-TRNA SYNTHETASE"/>
    <property type="match status" value="1"/>
</dbReference>
<evidence type="ECO:0000259" key="12">
    <source>
        <dbReference type="Pfam" id="PF05746"/>
    </source>
</evidence>
<keyword evidence="5 11" id="KW-0436">Ligase</keyword>
<keyword evidence="4 11" id="KW-0963">Cytoplasm</keyword>
<dbReference type="EMBL" id="SOAX01000001">
    <property type="protein sequence ID" value="TDT44082.1"/>
    <property type="molecule type" value="Genomic_DNA"/>
</dbReference>
<feature type="domain" description="DALR anticodon binding" evidence="12">
    <location>
        <begin position="582"/>
        <end position="681"/>
    </location>
</feature>
<evidence type="ECO:0000256" key="1">
    <source>
        <dbReference type="ARBA" id="ARBA00004496"/>
    </source>
</evidence>
<dbReference type="RefSeq" id="WP_133734507.1">
    <property type="nucleotide sequence ID" value="NZ_SOAX01000001.1"/>
</dbReference>
<dbReference type="InterPro" id="IPR008909">
    <property type="entry name" value="DALR_anticod-bd"/>
</dbReference>
<dbReference type="Proteomes" id="UP000295830">
    <property type="component" value="Unassembled WGS sequence"/>
</dbReference>
<keyword evidence="14" id="KW-1185">Reference proteome</keyword>
<evidence type="ECO:0000256" key="2">
    <source>
        <dbReference type="ARBA" id="ARBA00008226"/>
    </source>
</evidence>
<evidence type="ECO:0000256" key="5">
    <source>
        <dbReference type="ARBA" id="ARBA00022598"/>
    </source>
</evidence>
<evidence type="ECO:0000313" key="13">
    <source>
        <dbReference type="EMBL" id="TDT44082.1"/>
    </source>
</evidence>
<dbReference type="GO" id="GO:0004814">
    <property type="term" value="F:arginine-tRNA ligase activity"/>
    <property type="evidence" value="ECO:0007669"/>
    <property type="project" value="InterPro"/>
</dbReference>
<sequence>MSAQDFLVEIGTEELPPKALKQLSEAFGEGIRKGLETAGVEHGEVELFASPRRLAVRINRVADAQPDTPFEKKGPAVKAAFDGAGNPTKALEGFARSLGIQPDELDTLETDKGAWLVYRGIEQGRPTVELLPGIVDQALAELPIPKRMRWGARKEQFVRPVHWVIMLYGSKEVPCTILGKEAGHATRGHRFHYPGELIISTPADYELVLRQHGFVEASFAARREQIEAGVHRVAREQADGNAVVDPGLLDEVTALNEWPVPLLGRFEERFLEVPPEALVSSMEEHQKYFHVVDANGEMLPCFVTVANLESRDPQAVISGNEKVIRPRLADAAFFYDTDRKKPLADRVEELKPIVFQETLGSIHDKTERMAALAGRIAKAIGADPNTAHRAAMLSKTDLITEMVQEFDDLQGIMGQYYARHDGEGEAVATALREQYLPGFAGDAVPETDAGCALALADRLDSLVGLFGINQPPSGTRDPYALRRAALGVLRILVERNLSLDLTDLCSWTAEQFNCLTVADPVTPVVDYILERFRATYEDQGVPAEVFLAVQARRPTQPLDFHRRIMAVNNFVALPEAAALASANKRVSNILEKQAGNADTAPKVDESLLEKDAERELLKAITAQEEKVVPLFRKGDYDAGLRSLADLQKTVDRFFDDVMVMSDDEALRNNRVGLLNRLRSLFLQVADISLLQTAKAA</sequence>
<dbReference type="GO" id="GO:0004820">
    <property type="term" value="F:glycine-tRNA ligase activity"/>
    <property type="evidence" value="ECO:0007669"/>
    <property type="project" value="UniProtKB-UniRule"/>
</dbReference>
<accession>A0A4R7JZV4</accession>
<dbReference type="EC" id="6.1.1.14" evidence="11"/>
<protein>
    <recommendedName>
        <fullName evidence="11">Glycine--tRNA ligase beta subunit</fullName>
        <ecNumber evidence="11">6.1.1.14</ecNumber>
    </recommendedName>
    <alternativeName>
        <fullName evidence="11">Glycyl-tRNA synthetase beta subunit</fullName>
        <shortName evidence="11">GlyRS</shortName>
    </alternativeName>
</protein>
<dbReference type="PANTHER" id="PTHR30075:SF2">
    <property type="entry name" value="GLYCINE--TRNA LIGASE, CHLOROPLASTIC_MITOCHONDRIAL 2"/>
    <property type="match status" value="1"/>
</dbReference>
<name>A0A4R7JZV4_9GAMM</name>
<evidence type="ECO:0000256" key="7">
    <source>
        <dbReference type="ARBA" id="ARBA00022840"/>
    </source>
</evidence>
<comment type="caution">
    <text evidence="13">The sequence shown here is derived from an EMBL/GenBank/DDBJ whole genome shotgun (WGS) entry which is preliminary data.</text>
</comment>
<evidence type="ECO:0000256" key="9">
    <source>
        <dbReference type="ARBA" id="ARBA00023146"/>
    </source>
</evidence>
<reference evidence="13 14" key="1">
    <citation type="submission" date="2019-03" db="EMBL/GenBank/DDBJ databases">
        <title>Genomic Encyclopedia of Type Strains, Phase IV (KMG-IV): sequencing the most valuable type-strain genomes for metagenomic binning, comparative biology and taxonomic classification.</title>
        <authorList>
            <person name="Goeker M."/>
        </authorList>
    </citation>
    <scope>NUCLEOTIDE SEQUENCE [LARGE SCALE GENOMIC DNA]</scope>
    <source>
        <strain evidence="13 14">DSM 15505</strain>
    </source>
</reference>
<dbReference type="GO" id="GO:0005829">
    <property type="term" value="C:cytosol"/>
    <property type="evidence" value="ECO:0007669"/>
    <property type="project" value="TreeGrafter"/>
</dbReference>
<evidence type="ECO:0000256" key="4">
    <source>
        <dbReference type="ARBA" id="ARBA00022490"/>
    </source>
</evidence>
<evidence type="ECO:0000256" key="10">
    <source>
        <dbReference type="ARBA" id="ARBA00047937"/>
    </source>
</evidence>
<dbReference type="GO" id="GO:0006426">
    <property type="term" value="P:glycyl-tRNA aminoacylation"/>
    <property type="evidence" value="ECO:0007669"/>
    <property type="project" value="UniProtKB-UniRule"/>
</dbReference>
<dbReference type="Gene3D" id="1.10.730.10">
    <property type="entry name" value="Isoleucyl-tRNA Synthetase, Domain 1"/>
    <property type="match status" value="1"/>
</dbReference>
<dbReference type="PROSITE" id="PS50861">
    <property type="entry name" value="AA_TRNA_LIGASE_II_GLYAB"/>
    <property type="match status" value="1"/>
</dbReference>
<organism evidence="13 14">
    <name type="scientific">Halospina denitrificans</name>
    <dbReference type="NCBI Taxonomy" id="332522"/>
    <lineage>
        <taxon>Bacteria</taxon>
        <taxon>Pseudomonadati</taxon>
        <taxon>Pseudomonadota</taxon>
        <taxon>Gammaproteobacteria</taxon>
        <taxon>Halospina</taxon>
    </lineage>
</organism>
<dbReference type="GO" id="GO:0005524">
    <property type="term" value="F:ATP binding"/>
    <property type="evidence" value="ECO:0007669"/>
    <property type="project" value="UniProtKB-UniRule"/>
</dbReference>
<dbReference type="Pfam" id="PF05746">
    <property type="entry name" value="DALR_1"/>
    <property type="match status" value="1"/>
</dbReference>
<keyword evidence="7 11" id="KW-0067">ATP-binding</keyword>
<evidence type="ECO:0000313" key="14">
    <source>
        <dbReference type="Proteomes" id="UP000295830"/>
    </source>
</evidence>
<keyword evidence="9 11" id="KW-0030">Aminoacyl-tRNA synthetase</keyword>
<dbReference type="InterPro" id="IPR006194">
    <property type="entry name" value="Gly-tRNA-synth_heterodimer"/>
</dbReference>
<comment type="subunit">
    <text evidence="3 11">Tetramer of two alpha and two beta subunits.</text>
</comment>
<keyword evidence="8 11" id="KW-0648">Protein biosynthesis</keyword>
<comment type="catalytic activity">
    <reaction evidence="10 11">
        <text>tRNA(Gly) + glycine + ATP = glycyl-tRNA(Gly) + AMP + diphosphate</text>
        <dbReference type="Rhea" id="RHEA:16013"/>
        <dbReference type="Rhea" id="RHEA-COMP:9664"/>
        <dbReference type="Rhea" id="RHEA-COMP:9683"/>
        <dbReference type="ChEBI" id="CHEBI:30616"/>
        <dbReference type="ChEBI" id="CHEBI:33019"/>
        <dbReference type="ChEBI" id="CHEBI:57305"/>
        <dbReference type="ChEBI" id="CHEBI:78442"/>
        <dbReference type="ChEBI" id="CHEBI:78522"/>
        <dbReference type="ChEBI" id="CHEBI:456215"/>
        <dbReference type="EC" id="6.1.1.14"/>
    </reaction>
</comment>
<dbReference type="NCBIfam" id="TIGR00211">
    <property type="entry name" value="glyS"/>
    <property type="match status" value="1"/>
</dbReference>